<gene>
    <name evidence="1" type="ORF">DICVIV_06479</name>
</gene>
<dbReference type="EMBL" id="KN716307">
    <property type="protein sequence ID" value="KJH47448.1"/>
    <property type="molecule type" value="Genomic_DNA"/>
</dbReference>
<proteinExistence type="predicted"/>
<keyword evidence="2" id="KW-1185">Reference proteome</keyword>
<dbReference type="OrthoDB" id="5806405at2759"/>
<name>A0A0D8XS32_DICVI</name>
<dbReference type="Proteomes" id="UP000053766">
    <property type="component" value="Unassembled WGS sequence"/>
</dbReference>
<reference evidence="2" key="2">
    <citation type="journal article" date="2016" name="Sci. Rep.">
        <title>Dictyocaulus viviparus genome, variome and transcriptome elucidate lungworm biology and support future intervention.</title>
        <authorList>
            <person name="McNulty S.N."/>
            <person name="Strube C."/>
            <person name="Rosa B.A."/>
            <person name="Martin J.C."/>
            <person name="Tyagi R."/>
            <person name="Choi Y.J."/>
            <person name="Wang Q."/>
            <person name="Hallsworth Pepin K."/>
            <person name="Zhang X."/>
            <person name="Ozersky P."/>
            <person name="Wilson R.K."/>
            <person name="Sternberg P.W."/>
            <person name="Gasser R.B."/>
            <person name="Mitreva M."/>
        </authorList>
    </citation>
    <scope>NUCLEOTIDE SEQUENCE [LARGE SCALE GENOMIC DNA]</scope>
    <source>
        <strain evidence="2">HannoverDv2000</strain>
    </source>
</reference>
<evidence type="ECO:0000313" key="1">
    <source>
        <dbReference type="EMBL" id="KJH47448.1"/>
    </source>
</evidence>
<reference evidence="1 2" key="1">
    <citation type="submission" date="2013-11" db="EMBL/GenBank/DDBJ databases">
        <title>Draft genome of the bovine lungworm Dictyocaulus viviparus.</title>
        <authorList>
            <person name="Mitreva M."/>
        </authorList>
    </citation>
    <scope>NUCLEOTIDE SEQUENCE [LARGE SCALE GENOMIC DNA]</scope>
    <source>
        <strain evidence="1 2">HannoverDv2000</strain>
    </source>
</reference>
<evidence type="ECO:0000313" key="2">
    <source>
        <dbReference type="Proteomes" id="UP000053766"/>
    </source>
</evidence>
<dbReference type="AlphaFoldDB" id="A0A0D8XS32"/>
<protein>
    <submittedName>
        <fullName evidence="1">Uncharacterized protein</fullName>
    </submittedName>
</protein>
<accession>A0A0D8XS32</accession>
<sequence length="89" mass="10354">MKYCYLLRDNFTSLPKSMQISQFIKRSNGNTSTCRAQTKLYHKQCAKIAKCCPLAEDCKISTKDVMKQIHEERKQLHKMNINCSQKPVV</sequence>
<organism evidence="1 2">
    <name type="scientific">Dictyocaulus viviparus</name>
    <name type="common">Bovine lungworm</name>
    <dbReference type="NCBI Taxonomy" id="29172"/>
    <lineage>
        <taxon>Eukaryota</taxon>
        <taxon>Metazoa</taxon>
        <taxon>Ecdysozoa</taxon>
        <taxon>Nematoda</taxon>
        <taxon>Chromadorea</taxon>
        <taxon>Rhabditida</taxon>
        <taxon>Rhabditina</taxon>
        <taxon>Rhabditomorpha</taxon>
        <taxon>Strongyloidea</taxon>
        <taxon>Metastrongylidae</taxon>
        <taxon>Dictyocaulus</taxon>
    </lineage>
</organism>
<dbReference type="STRING" id="29172.A0A0D8XS32"/>